<dbReference type="Pfam" id="PF14595">
    <property type="entry name" value="Thioredoxin_9"/>
    <property type="match status" value="1"/>
</dbReference>
<dbReference type="Gene3D" id="3.40.30.10">
    <property type="entry name" value="Glutaredoxin"/>
    <property type="match status" value="1"/>
</dbReference>
<sequence length="211" mass="24341">MSHLITNQLLDSAWTYDAYREFLDNLLLEGKTTGSNQSEGMINYAQLNQKRMRKWDKIGKLSPELTDYLSKIDRPMTWLVITEGWCGDAAQNLPFFNKMAQVNPNINLRFILRDENLELMDQFLTNGGRSIPKLIALDESLSVLGSWGPRPEPMQKAFLENKVSQERSGKEFTEFLHLWYAKDRGRTLQNEFLAILDVWIQKQLSLPAQAG</sequence>
<protein>
    <recommendedName>
        <fullName evidence="3">Thioredoxin</fullName>
    </recommendedName>
</protein>
<keyword evidence="2" id="KW-1185">Reference proteome</keyword>
<evidence type="ECO:0008006" key="3">
    <source>
        <dbReference type="Google" id="ProtNLM"/>
    </source>
</evidence>
<dbReference type="RefSeq" id="WP_069835097.1">
    <property type="nucleotide sequence ID" value="NZ_MDGQ01000005.1"/>
</dbReference>
<dbReference type="InterPro" id="IPR036249">
    <property type="entry name" value="Thioredoxin-like_sf"/>
</dbReference>
<reference evidence="1 2" key="1">
    <citation type="submission" date="2016-08" db="EMBL/GenBank/DDBJ databases">
        <title>Draft genome of Fabibacter sp. strain SK-8.</title>
        <authorList>
            <person name="Wong S.-K."/>
            <person name="Hamasaki K."/>
            <person name="Yoshizawa S."/>
        </authorList>
    </citation>
    <scope>NUCLEOTIDE SEQUENCE [LARGE SCALE GENOMIC DNA]</scope>
    <source>
        <strain evidence="1 2">SK-8</strain>
    </source>
</reference>
<proteinExistence type="predicted"/>
<evidence type="ECO:0000313" key="2">
    <source>
        <dbReference type="Proteomes" id="UP000095552"/>
    </source>
</evidence>
<dbReference type="STRING" id="1563681.BFP71_08670"/>
<dbReference type="Proteomes" id="UP000095552">
    <property type="component" value="Unassembled WGS sequence"/>
</dbReference>
<organism evidence="1 2">
    <name type="scientific">Roseivirga misakiensis</name>
    <dbReference type="NCBI Taxonomy" id="1563681"/>
    <lineage>
        <taxon>Bacteria</taxon>
        <taxon>Pseudomonadati</taxon>
        <taxon>Bacteroidota</taxon>
        <taxon>Cytophagia</taxon>
        <taxon>Cytophagales</taxon>
        <taxon>Roseivirgaceae</taxon>
        <taxon>Roseivirga</taxon>
    </lineage>
</organism>
<dbReference type="AlphaFoldDB" id="A0A1E5SKI7"/>
<dbReference type="SUPFAM" id="SSF52833">
    <property type="entry name" value="Thioredoxin-like"/>
    <property type="match status" value="1"/>
</dbReference>
<accession>A0A1E5SKI7</accession>
<comment type="caution">
    <text evidence="1">The sequence shown here is derived from an EMBL/GenBank/DDBJ whole genome shotgun (WGS) entry which is preliminary data.</text>
</comment>
<dbReference type="OrthoDB" id="6120799at2"/>
<gene>
    <name evidence="1" type="ORF">BFP71_08670</name>
</gene>
<name>A0A1E5SKI7_9BACT</name>
<evidence type="ECO:0000313" key="1">
    <source>
        <dbReference type="EMBL" id="OEJ99635.1"/>
    </source>
</evidence>
<dbReference type="EMBL" id="MDGQ01000005">
    <property type="protein sequence ID" value="OEJ99635.1"/>
    <property type="molecule type" value="Genomic_DNA"/>
</dbReference>